<feature type="transmembrane region" description="Helical" evidence="1">
    <location>
        <begin position="31"/>
        <end position="51"/>
    </location>
</feature>
<reference evidence="2 3" key="1">
    <citation type="submission" date="2019-10" db="EMBL/GenBank/DDBJ databases">
        <title>The completed genome of Lactobacillus harbinensis M1.</title>
        <authorList>
            <person name="Zheng Y."/>
        </authorList>
    </citation>
    <scope>NUCLEOTIDE SEQUENCE [LARGE SCALE GENOMIC DNA]</scope>
    <source>
        <strain evidence="2 3">M1</strain>
    </source>
</reference>
<evidence type="ECO:0000256" key="1">
    <source>
        <dbReference type="SAM" id="Phobius"/>
    </source>
</evidence>
<proteinExistence type="predicted"/>
<dbReference type="InterPro" id="IPR009793">
    <property type="entry name" value="DUF1361"/>
</dbReference>
<dbReference type="Pfam" id="PF07099">
    <property type="entry name" value="DUF1361"/>
    <property type="match status" value="1"/>
</dbReference>
<dbReference type="KEGG" id="lhb:D1010_05490"/>
<dbReference type="EMBL" id="CP045143">
    <property type="protein sequence ID" value="QFR22936.1"/>
    <property type="molecule type" value="Genomic_DNA"/>
</dbReference>
<feature type="transmembrane region" description="Helical" evidence="1">
    <location>
        <begin position="184"/>
        <end position="209"/>
    </location>
</feature>
<feature type="transmembrane region" description="Helical" evidence="1">
    <location>
        <begin position="5"/>
        <end position="25"/>
    </location>
</feature>
<organism evidence="2 3">
    <name type="scientific">Schleiferilactobacillus harbinensis</name>
    <dbReference type="NCBI Taxonomy" id="304207"/>
    <lineage>
        <taxon>Bacteria</taxon>
        <taxon>Bacillati</taxon>
        <taxon>Bacillota</taxon>
        <taxon>Bacilli</taxon>
        <taxon>Lactobacillales</taxon>
        <taxon>Lactobacillaceae</taxon>
        <taxon>Schleiferilactobacillus</taxon>
    </lineage>
</organism>
<keyword evidence="1" id="KW-1133">Transmembrane helix</keyword>
<sequence>MSERAWRWGIRLFFWVYIGLTAWLIQDAFSFLAFNTLLAYIPIEIGFWLQYHRFRWPIVFWLTALVWLLFYPNAPYILTDFFHLSLLRPYGFSGLIRNSLPLWTHFLLLVGIGLISAGVAQIGSERILQRMLAYWPNRRHNCLPVVRLAFYILVGIGIYIGRFLRLHTFYLLTPDLIWRPIMQMWSWHMAGFVGLMVILQYIIWALMVYGRQTKRSD</sequence>
<evidence type="ECO:0000313" key="3">
    <source>
        <dbReference type="Proteomes" id="UP000326779"/>
    </source>
</evidence>
<dbReference type="AlphaFoldDB" id="A0A5P8M374"/>
<feature type="transmembrane region" description="Helical" evidence="1">
    <location>
        <begin position="102"/>
        <end position="124"/>
    </location>
</feature>
<name>A0A5P8M374_9LACO</name>
<feature type="transmembrane region" description="Helical" evidence="1">
    <location>
        <begin position="145"/>
        <end position="164"/>
    </location>
</feature>
<gene>
    <name evidence="2" type="ORF">D1010_05490</name>
</gene>
<dbReference type="RefSeq" id="WP_152260424.1">
    <property type="nucleotide sequence ID" value="NZ_CP045143.1"/>
</dbReference>
<keyword evidence="1" id="KW-0472">Membrane</keyword>
<evidence type="ECO:0000313" key="2">
    <source>
        <dbReference type="EMBL" id="QFR22936.1"/>
    </source>
</evidence>
<protein>
    <submittedName>
        <fullName evidence="2">DUF1361 domain-containing protein</fullName>
    </submittedName>
</protein>
<accession>A0A5P8M374</accession>
<feature type="transmembrane region" description="Helical" evidence="1">
    <location>
        <begin position="58"/>
        <end position="78"/>
    </location>
</feature>
<keyword evidence="1" id="KW-0812">Transmembrane</keyword>
<dbReference type="Proteomes" id="UP000326779">
    <property type="component" value="Chromosome"/>
</dbReference>